<dbReference type="Proteomes" id="UP001065705">
    <property type="component" value="Chromosome"/>
</dbReference>
<dbReference type="GO" id="GO:0019864">
    <property type="term" value="F:IgG binding"/>
    <property type="evidence" value="ECO:0007669"/>
    <property type="project" value="UniProtKB-KW"/>
</dbReference>
<keyword evidence="5" id="KW-1003">Cell membrane</keyword>
<evidence type="ECO:0000256" key="1">
    <source>
        <dbReference type="ARBA" id="ARBA00004236"/>
    </source>
</evidence>
<comment type="subcellular location">
    <subcellularLocation>
        <location evidence="1">Cell membrane</location>
    </subcellularLocation>
    <subcellularLocation>
        <location evidence="2">Secreted</location>
    </subcellularLocation>
</comment>
<evidence type="ECO:0000256" key="4">
    <source>
        <dbReference type="ARBA" id="ARBA00014958"/>
    </source>
</evidence>
<feature type="signal peptide" evidence="15">
    <location>
        <begin position="1"/>
        <end position="29"/>
    </location>
</feature>
<evidence type="ECO:0000256" key="7">
    <source>
        <dbReference type="ARBA" id="ARBA00022652"/>
    </source>
</evidence>
<evidence type="ECO:0000256" key="8">
    <source>
        <dbReference type="ARBA" id="ARBA00022729"/>
    </source>
</evidence>
<dbReference type="GO" id="GO:0005576">
    <property type="term" value="C:extracellular region"/>
    <property type="evidence" value="ECO:0007669"/>
    <property type="project" value="UniProtKB-SubCell"/>
</dbReference>
<organism evidence="18 19">
    <name type="scientific">Staphylococcus agnetis</name>
    <dbReference type="NCBI Taxonomy" id="985762"/>
    <lineage>
        <taxon>Bacteria</taxon>
        <taxon>Bacillati</taxon>
        <taxon>Bacillota</taxon>
        <taxon>Bacilli</taxon>
        <taxon>Bacillales</taxon>
        <taxon>Staphylococcaceae</taxon>
        <taxon>Staphylococcus</taxon>
    </lineage>
</organism>
<keyword evidence="11" id="KW-0472">Membrane</keyword>
<evidence type="ECO:0000259" key="17">
    <source>
        <dbReference type="Pfam" id="PF11621"/>
    </source>
</evidence>
<dbReference type="Gene3D" id="1.20.5.420">
    <property type="entry name" value="Immunoglobulin FC, subunit C"/>
    <property type="match status" value="2"/>
</dbReference>
<keyword evidence="10" id="KW-0843">Virulence</keyword>
<comment type="function">
    <text evidence="12">Plays a role in the inhibition of both the innate and adaptive immune responses. Possesses two N-terminal domains that bind the Fc region of IgG and two domains that form a tripartite complex with complement factors C3b and CFH. By recruiting CFH and C3b, the secreted form acts as a potent complement inhibitor of the alternative pathway-mediated lysis.</text>
</comment>
<feature type="region of interest" description="Disordered" evidence="14">
    <location>
        <begin position="322"/>
        <end position="345"/>
    </location>
</feature>
<evidence type="ECO:0000256" key="5">
    <source>
        <dbReference type="ARBA" id="ARBA00022475"/>
    </source>
</evidence>
<dbReference type="InterPro" id="IPR009063">
    <property type="entry name" value="Ig/albumin-bd_sf"/>
</dbReference>
<feature type="domain" description="Protein A Ig-binding" evidence="16">
    <location>
        <begin position="94"/>
        <end position="140"/>
    </location>
</feature>
<evidence type="ECO:0000256" key="3">
    <source>
        <dbReference type="ARBA" id="ARBA00005827"/>
    </source>
</evidence>
<comment type="similarity">
    <text evidence="3">Belongs to the immunoglobulin-binding protein Sbi family.</text>
</comment>
<keyword evidence="7" id="KW-0390">IgG-binding protein</keyword>
<dbReference type="EMBL" id="CP094809">
    <property type="protein sequence ID" value="UXU57295.1"/>
    <property type="molecule type" value="Genomic_DNA"/>
</dbReference>
<evidence type="ECO:0000259" key="16">
    <source>
        <dbReference type="Pfam" id="PF02216"/>
    </source>
</evidence>
<comment type="subunit">
    <text evidence="13">Interacts (via sbi-I and sbi-II domains) with the Fc region of mammalian immunoglobulin G (IgG) proteins. Interacts (via sbi-III and sbi-IV domains) with host complement C3. Interacts (via sbi-III and sbi-IV domains) with host CFH. Interacts (via sbi-IV domain) with beta-2-glycoprotein 1/APOH.</text>
</comment>
<evidence type="ECO:0000313" key="18">
    <source>
        <dbReference type="EMBL" id="UXU57295.1"/>
    </source>
</evidence>
<proteinExistence type="inferred from homology"/>
<evidence type="ECO:0000256" key="12">
    <source>
        <dbReference type="ARBA" id="ARBA00045140"/>
    </source>
</evidence>
<dbReference type="SUPFAM" id="SSF46997">
    <property type="entry name" value="Bacterial immunoglobulin/albumin-binding domains"/>
    <property type="match status" value="2"/>
</dbReference>
<dbReference type="Pfam" id="PF11621">
    <property type="entry name" value="Sbi-IV"/>
    <property type="match status" value="2"/>
</dbReference>
<feature type="region of interest" description="Disordered" evidence="14">
    <location>
        <begin position="144"/>
        <end position="173"/>
    </location>
</feature>
<evidence type="ECO:0000256" key="14">
    <source>
        <dbReference type="SAM" id="MobiDB-lite"/>
    </source>
</evidence>
<feature type="domain" description="Immunoglobulin-binding protein Sbi" evidence="17">
    <location>
        <begin position="178"/>
        <end position="239"/>
    </location>
</feature>
<dbReference type="InterPro" id="IPR021657">
    <property type="entry name" value="IgG-binding_Sbi_dom_IV"/>
</dbReference>
<accession>A0ABD7TWE5</accession>
<dbReference type="Gene3D" id="1.10.10.1270">
    <property type="entry name" value="Sbi, C3 binding domain IV"/>
    <property type="match status" value="2"/>
</dbReference>
<keyword evidence="6" id="KW-0964">Secreted</keyword>
<evidence type="ECO:0000256" key="9">
    <source>
        <dbReference type="ARBA" id="ARBA00022737"/>
    </source>
</evidence>
<evidence type="ECO:0000256" key="13">
    <source>
        <dbReference type="ARBA" id="ARBA00046518"/>
    </source>
</evidence>
<keyword evidence="8 15" id="KW-0732">Signal</keyword>
<dbReference type="RefSeq" id="WP_262626440.1">
    <property type="nucleotide sequence ID" value="NZ_CP094809.1"/>
</dbReference>
<evidence type="ECO:0000256" key="6">
    <source>
        <dbReference type="ARBA" id="ARBA00022525"/>
    </source>
</evidence>
<sequence length="471" mass="53584">MKNKNISRVLMGAATITLATMIANGEAKAEEHTETSAQHTATTQVDDAQRAYYKVLHLEGLTNEQRSNYIQKLHNNPGSAQEVFSESIKDSNNQERRVGQQNAYYSILKNNKLTEAEKNNYITQLKQNPDKSQEIWYQSLHHQTQTNNNVESTTPENTPKLNETDHSTTNNNGHLTREQAFARDNELTSNANTSLSELLKKDTIENRRNAQRNVNKAPLDVKKQLQNQLDLIIAQHDAKVRDNSTKTTEDTNNSVEDAQARIDERVRTINEALTTLESKDTIKNRRHAQREVNKAPHYMQDRLQKQLDLLIAKLDNARLTKTTDKNEVTPKVTEPKQTEKVEKAPQSPSYYQAIKNYITDTFNSYKAKYDNAKYYVGKYYEYKGIVDKTVLTTLGGGLKTHIAPLEINDKNTALYNAYAKTRNYVTEGINTGKVLYAFYQNPNTVKNAIKVAEAANSITSTISSFWSSLWK</sequence>
<feature type="chain" id="PRO_5044842677" description="Immunoglobulin-binding protein Sbi" evidence="15">
    <location>
        <begin position="30"/>
        <end position="471"/>
    </location>
</feature>
<dbReference type="AlphaFoldDB" id="A0ABD7TWE5"/>
<protein>
    <recommendedName>
        <fullName evidence="4">Immunoglobulin-binding protein Sbi</fullName>
    </recommendedName>
</protein>
<dbReference type="Pfam" id="PF02216">
    <property type="entry name" value="B"/>
    <property type="match status" value="2"/>
</dbReference>
<dbReference type="GO" id="GO:0005886">
    <property type="term" value="C:plasma membrane"/>
    <property type="evidence" value="ECO:0007669"/>
    <property type="project" value="UniProtKB-SubCell"/>
</dbReference>
<evidence type="ECO:0000256" key="11">
    <source>
        <dbReference type="ARBA" id="ARBA00023136"/>
    </source>
</evidence>
<evidence type="ECO:0000256" key="10">
    <source>
        <dbReference type="ARBA" id="ARBA00023026"/>
    </source>
</evidence>
<feature type="domain" description="Protein A Ig-binding" evidence="16">
    <location>
        <begin position="45"/>
        <end position="91"/>
    </location>
</feature>
<evidence type="ECO:0000256" key="15">
    <source>
        <dbReference type="SAM" id="SignalP"/>
    </source>
</evidence>
<dbReference type="InterPro" id="IPR041909">
    <property type="entry name" value="Sbi_C3_db_domIV"/>
</dbReference>
<feature type="compositionally biased region" description="Basic and acidic residues" evidence="14">
    <location>
        <begin position="322"/>
        <end position="343"/>
    </location>
</feature>
<evidence type="ECO:0000313" key="19">
    <source>
        <dbReference type="Proteomes" id="UP001065705"/>
    </source>
</evidence>
<evidence type="ECO:0000256" key="2">
    <source>
        <dbReference type="ARBA" id="ARBA00004613"/>
    </source>
</evidence>
<name>A0ABD7TWE5_9STAP</name>
<keyword evidence="9" id="KW-0677">Repeat</keyword>
<reference evidence="18" key="1">
    <citation type="submission" date="2022-03" db="EMBL/GenBank/DDBJ databases">
        <title>Comparative Genomics of East African Camel-Associated Staphylococcaceae spp.: Diversity and Inheritance of Traits Involved in Host-Pathogen Interactions.</title>
        <authorList>
            <person name="Akarsu H."/>
            <person name="Liljander A."/>
            <person name="Younan M."/>
            <person name="Brodard I."/>
            <person name="Glucks I."/>
            <person name="Labroussaa F."/>
            <person name="Overesch G."/>
            <person name="Kuhnert P."/>
            <person name="Perreten V."/>
            <person name="Drexler J.F."/>
            <person name="Corman V.M."/>
            <person name="Falquet L."/>
            <person name="Jores J."/>
        </authorList>
    </citation>
    <scope>NUCLEOTIDE SEQUENCE</scope>
    <source>
        <strain evidence="18">IVB6197</strain>
    </source>
</reference>
<gene>
    <name evidence="18" type="ORF">MUA95_00240</name>
</gene>
<dbReference type="InterPro" id="IPR003132">
    <property type="entry name" value="Protein_A_Ig-bd"/>
</dbReference>
<feature type="domain" description="Immunoglobulin-binding protein Sbi" evidence="17">
    <location>
        <begin position="254"/>
        <end position="316"/>
    </location>
</feature>